<evidence type="ECO:0000256" key="4">
    <source>
        <dbReference type="ARBA" id="ARBA00023136"/>
    </source>
</evidence>
<keyword evidence="1 6" id="KW-0813">Transport</keyword>
<sequence>MMLCRYRCSWEKTLRIMKISLVLLVFCGLTLSASPTKGQNQSVTLEVENATILDVFRQIEEVSNLGFFFKNDQLDLKKRYSLNLENASVEEILNQVLDLNDYDYQIVGENVVVTRKTSGFAVSPQQSSVSGTVTDAAGEPVPGVTVTIKGTTTGTITDVDGHYELNNVSEDATLVFSFVGMKTREVLVESGVINVQLEEAVIGLDEIVAIGYGRMKKADVTSSVSTVKSDDFVKGGVRDVGQLIQGKVAGLTVTSPSGDPTGNTEIRLRGNTTLYGTSTAPLILIDGVPGDFNSVAPEDIESIDVLKDGSAAAIYGTRGTNGVIIITTKRASGIYDAKVEYTGYVSTQQIANELDVLTADDYRRQINEGIRSESDDLGASTNWLDEITRTPVSQVHNLTIRGGDVKTNYLASVNFNDRKGIFLKSNKETFTARTDINHSMFDGVLKVNFGIISRNIKYGTTGDGYGFNGYTYRQALIYNPTAPVKLEDGDWYENVGAFNYDNPVARIKESEGENKNQWSRVNGNIVFNPFDGMSVKALLSYSKYNQTRGYYETRNHISTKRSGLNGYGSNGAIESIDRLVELTGEYQKTFDFHHFSILGGYSYSDNDWRDFYMTNQEFPTDEFGYNNIDLGQGIEQQGTSSGIGSSRSKTNLIGFFSRGTYSFANKYLFMGSVRYEAASQLWGTEDPWGLFPSASVGWRISEEPFMAGVGFVEDLKLRAGYGVTGTQPSASFLGVATLGYTGQVNINDKWVQTIGPTRNENPYLRWEEKKETNVGVDFAFINGRIGGSIDYYNREIDGLLWDFAVPVPPNMVGTTTANVGVMSNKGLEFLVNAIPVRNSDIEWSTTVSFSTNTNKLKSLSNELYQTEKDYFTTGGTGEPIQTYTHRVDIGGPIGNFYGFKVVDVDENGKWIYQDGEGNLVSYDDFERSDENKQVLGNGLPKYYASWNHNLRYKNFDLSITMRGAFDYQILNFERMYLENTKTTQYNRLQSAYDPVFGKAVLSNEVDLEYNSYYIEDGDFWKIDNITLGYNIPLKGDTFKSFRVYASSLNTLTITGYKGIDPEVTASGLAPGNDNRDKYPTTRTFTLGVNVSF</sequence>
<dbReference type="Pfam" id="PF00593">
    <property type="entry name" value="TonB_dep_Rec_b-barrel"/>
    <property type="match status" value="1"/>
</dbReference>
<dbReference type="Pfam" id="PF07715">
    <property type="entry name" value="Plug"/>
    <property type="match status" value="1"/>
</dbReference>
<accession>A0A368UNQ1</accession>
<keyword evidence="3" id="KW-0408">Iron</keyword>
<evidence type="ECO:0000256" key="2">
    <source>
        <dbReference type="ARBA" id="ARBA00022496"/>
    </source>
</evidence>
<reference evidence="9 10" key="1">
    <citation type="submission" date="2018-07" db="EMBL/GenBank/DDBJ databases">
        <title>Freshwater and sediment microbial communities from various areas in North America, analyzing microbe dynamics in response to fracking.</title>
        <authorList>
            <person name="Lamendella R."/>
        </authorList>
    </citation>
    <scope>NUCLEOTIDE SEQUENCE [LARGE SCALE GENOMIC DNA]</scope>
    <source>
        <strain evidence="9 10">160A</strain>
    </source>
</reference>
<dbReference type="InterPro" id="IPR008969">
    <property type="entry name" value="CarboxyPept-like_regulatory"/>
</dbReference>
<evidence type="ECO:0000256" key="6">
    <source>
        <dbReference type="PROSITE-ProRule" id="PRU01360"/>
    </source>
</evidence>
<evidence type="ECO:0000313" key="9">
    <source>
        <dbReference type="EMBL" id="RCW30412.1"/>
    </source>
</evidence>
<dbReference type="InterPro" id="IPR011662">
    <property type="entry name" value="Secretin/TonB_short_N"/>
</dbReference>
<dbReference type="Gene3D" id="2.170.130.10">
    <property type="entry name" value="TonB-dependent receptor, plug domain"/>
    <property type="match status" value="1"/>
</dbReference>
<keyword evidence="5 6" id="KW-0998">Cell outer membrane</keyword>
<protein>
    <submittedName>
        <fullName evidence="9">TonB-linked SusC/RagA family outer membrane protein</fullName>
    </submittedName>
</protein>
<dbReference type="InterPro" id="IPR000531">
    <property type="entry name" value="Beta-barrel_TonB"/>
</dbReference>
<dbReference type="SUPFAM" id="SSF56935">
    <property type="entry name" value="Porins"/>
    <property type="match status" value="1"/>
</dbReference>
<keyword evidence="2" id="KW-0406">Ion transport</keyword>
<comment type="subcellular location">
    <subcellularLocation>
        <location evidence="6">Cell outer membrane</location>
        <topology evidence="6">Multi-pass membrane protein</topology>
    </subcellularLocation>
</comment>
<dbReference type="NCBIfam" id="TIGR04057">
    <property type="entry name" value="SusC_RagA_signa"/>
    <property type="match status" value="1"/>
</dbReference>
<dbReference type="Gene3D" id="3.55.50.30">
    <property type="match status" value="1"/>
</dbReference>
<evidence type="ECO:0000256" key="5">
    <source>
        <dbReference type="ARBA" id="ARBA00023237"/>
    </source>
</evidence>
<dbReference type="InterPro" id="IPR037066">
    <property type="entry name" value="Plug_dom_sf"/>
</dbReference>
<dbReference type="Gene3D" id="2.60.40.1120">
    <property type="entry name" value="Carboxypeptidase-like, regulatory domain"/>
    <property type="match status" value="1"/>
</dbReference>
<evidence type="ECO:0000259" key="8">
    <source>
        <dbReference type="SMART" id="SM00965"/>
    </source>
</evidence>
<dbReference type="FunFam" id="2.60.40.1120:FF:000003">
    <property type="entry name" value="Outer membrane protein Omp121"/>
    <property type="match status" value="1"/>
</dbReference>
<keyword evidence="7" id="KW-0798">TonB box</keyword>
<dbReference type="InterPro" id="IPR012910">
    <property type="entry name" value="Plug_dom"/>
</dbReference>
<dbReference type="EMBL" id="QPIZ01000022">
    <property type="protein sequence ID" value="RCW30412.1"/>
    <property type="molecule type" value="Genomic_DNA"/>
</dbReference>
<dbReference type="SMART" id="SM00965">
    <property type="entry name" value="STN"/>
    <property type="match status" value="1"/>
</dbReference>
<dbReference type="Proteomes" id="UP000252733">
    <property type="component" value="Unassembled WGS sequence"/>
</dbReference>
<dbReference type="GO" id="GO:0009279">
    <property type="term" value="C:cell outer membrane"/>
    <property type="evidence" value="ECO:0007669"/>
    <property type="project" value="UniProtKB-SubCell"/>
</dbReference>
<dbReference type="InterPro" id="IPR023997">
    <property type="entry name" value="TonB-dep_OMP_SusC/RagA_CS"/>
</dbReference>
<evidence type="ECO:0000313" key="10">
    <source>
        <dbReference type="Proteomes" id="UP000252733"/>
    </source>
</evidence>
<dbReference type="SUPFAM" id="SSF49464">
    <property type="entry name" value="Carboxypeptidase regulatory domain-like"/>
    <property type="match status" value="1"/>
</dbReference>
<dbReference type="InterPro" id="IPR023996">
    <property type="entry name" value="TonB-dep_OMP_SusC/RagA"/>
</dbReference>
<keyword evidence="6" id="KW-0812">Transmembrane</keyword>
<proteinExistence type="inferred from homology"/>
<evidence type="ECO:0000256" key="7">
    <source>
        <dbReference type="RuleBase" id="RU003357"/>
    </source>
</evidence>
<dbReference type="Pfam" id="PF07660">
    <property type="entry name" value="STN"/>
    <property type="match status" value="1"/>
</dbReference>
<dbReference type="NCBIfam" id="TIGR04056">
    <property type="entry name" value="OMP_RagA_SusC"/>
    <property type="match status" value="1"/>
</dbReference>
<keyword evidence="10" id="KW-1185">Reference proteome</keyword>
<dbReference type="Pfam" id="PF13715">
    <property type="entry name" value="CarbopepD_reg_2"/>
    <property type="match status" value="1"/>
</dbReference>
<dbReference type="PROSITE" id="PS52016">
    <property type="entry name" value="TONB_DEPENDENT_REC_3"/>
    <property type="match status" value="1"/>
</dbReference>
<keyword evidence="2" id="KW-0410">Iron transport</keyword>
<gene>
    <name evidence="9" type="ORF">DFO77_12262</name>
</gene>
<comment type="similarity">
    <text evidence="6 7">Belongs to the TonB-dependent receptor family.</text>
</comment>
<dbReference type="AlphaFoldDB" id="A0A368UNQ1"/>
<keyword evidence="6" id="KW-1134">Transmembrane beta strand</keyword>
<keyword evidence="4 6" id="KW-0472">Membrane</keyword>
<comment type="caution">
    <text evidence="9">The sequence shown here is derived from an EMBL/GenBank/DDBJ whole genome shotgun (WGS) entry which is preliminary data.</text>
</comment>
<feature type="domain" description="Secretin/TonB short N-terminal" evidence="8">
    <location>
        <begin position="65"/>
        <end position="116"/>
    </location>
</feature>
<evidence type="ECO:0000256" key="1">
    <source>
        <dbReference type="ARBA" id="ARBA00022448"/>
    </source>
</evidence>
<dbReference type="GO" id="GO:0006826">
    <property type="term" value="P:iron ion transport"/>
    <property type="evidence" value="ECO:0007669"/>
    <property type="project" value="UniProtKB-KW"/>
</dbReference>
<dbReference type="InterPro" id="IPR039426">
    <property type="entry name" value="TonB-dep_rcpt-like"/>
</dbReference>
<organism evidence="9 10">
    <name type="scientific">Marinilabilia salmonicolor</name>
    <dbReference type="NCBI Taxonomy" id="989"/>
    <lineage>
        <taxon>Bacteria</taxon>
        <taxon>Pseudomonadati</taxon>
        <taxon>Bacteroidota</taxon>
        <taxon>Bacteroidia</taxon>
        <taxon>Marinilabiliales</taxon>
        <taxon>Marinilabiliaceae</taxon>
        <taxon>Marinilabilia</taxon>
    </lineage>
</organism>
<evidence type="ECO:0000256" key="3">
    <source>
        <dbReference type="ARBA" id="ARBA00023004"/>
    </source>
</evidence>
<name>A0A368UNQ1_9BACT</name>